<dbReference type="Proteomes" id="UP000028486">
    <property type="component" value="Chromosome"/>
</dbReference>
<organism evidence="3 4">
    <name type="scientific">Campylobacter iguaniorum</name>
    <dbReference type="NCBI Taxonomy" id="1244531"/>
    <lineage>
        <taxon>Bacteria</taxon>
        <taxon>Pseudomonadati</taxon>
        <taxon>Campylobacterota</taxon>
        <taxon>Epsilonproteobacteria</taxon>
        <taxon>Campylobacterales</taxon>
        <taxon>Campylobacteraceae</taxon>
        <taxon>Campylobacter</taxon>
    </lineage>
</organism>
<evidence type="ECO:0000313" key="3">
    <source>
        <dbReference type="EMBL" id="AII15218.1"/>
    </source>
</evidence>
<proteinExistence type="predicted"/>
<dbReference type="HOGENOM" id="CLU_009583_0_0_7"/>
<dbReference type="EMBL" id="CP009043">
    <property type="protein sequence ID" value="AII15218.1"/>
    <property type="molecule type" value="Genomic_DNA"/>
</dbReference>
<keyword evidence="3" id="KW-0808">Transferase</keyword>
<dbReference type="GO" id="GO:0016757">
    <property type="term" value="F:glycosyltransferase activity"/>
    <property type="evidence" value="ECO:0007669"/>
    <property type="project" value="InterPro"/>
</dbReference>
<evidence type="ECO:0000259" key="1">
    <source>
        <dbReference type="Pfam" id="PF00534"/>
    </source>
</evidence>
<evidence type="ECO:0000313" key="4">
    <source>
        <dbReference type="Proteomes" id="UP000028486"/>
    </source>
</evidence>
<dbReference type="PANTHER" id="PTHR45947">
    <property type="entry name" value="SULFOQUINOVOSYL TRANSFERASE SQD2"/>
    <property type="match status" value="1"/>
</dbReference>
<dbReference type="OrthoDB" id="9775208at2"/>
<feature type="domain" description="Glycosyl transferase family 1" evidence="1">
    <location>
        <begin position="170"/>
        <end position="323"/>
    </location>
</feature>
<dbReference type="RefSeq" id="WP_038454923.1">
    <property type="nucleotide sequence ID" value="NZ_CP009043.1"/>
</dbReference>
<evidence type="ECO:0000259" key="2">
    <source>
        <dbReference type="Pfam" id="PF13439"/>
    </source>
</evidence>
<dbReference type="PANTHER" id="PTHR45947:SF3">
    <property type="entry name" value="SULFOQUINOVOSYL TRANSFERASE SQD2"/>
    <property type="match status" value="1"/>
</dbReference>
<dbReference type="STRING" id="1244531.CIG2463D_1586"/>
<dbReference type="eggNOG" id="COG0438">
    <property type="taxonomic scope" value="Bacteria"/>
</dbReference>
<dbReference type="InterPro" id="IPR028098">
    <property type="entry name" value="Glyco_trans_4-like_N"/>
</dbReference>
<dbReference type="KEGG" id="caj:CIG1485E_1395"/>
<name>A0A076FC18_9BACT</name>
<dbReference type="InterPro" id="IPR001296">
    <property type="entry name" value="Glyco_trans_1"/>
</dbReference>
<dbReference type="Pfam" id="PF13439">
    <property type="entry name" value="Glyco_transf_4"/>
    <property type="match status" value="1"/>
</dbReference>
<sequence length="348" mass="39376">MRILFVISTLRAGGAERVASVLANALSNAHEISLLRFDDAKPFYEINQNVKLMSLEYGVSDFGLIGNLKKRFSKILALRNVINGGKFDAVISFMDSTNLLVLAASTWLKTPIFISEHSYCKFLSLKWRILKRIFYPLATGLSVLTKEDLEYYKFVKNTKIIYNPMNFVPSNLSQPKENLIIFVGRLIEPKGCDIFLSSLKLLQNELKGWKIAILGDGDERVNLQKTAQNINLDIEFCGMVQNIDEFYKKAKILALSSRFEGLGNAFIEAIFYDVLRVATPTSGAKELIKDGFDGLISSDFEPESFAKKLKEALNLDANLTQNARVRQSEFDIKTIQNQWVDFIQKAKK</sequence>
<feature type="domain" description="Glycosyltransferase subfamily 4-like N-terminal" evidence="2">
    <location>
        <begin position="13"/>
        <end position="164"/>
    </location>
</feature>
<gene>
    <name evidence="3" type="ORF">CIG1485E_1395</name>
</gene>
<dbReference type="SUPFAM" id="SSF53756">
    <property type="entry name" value="UDP-Glycosyltransferase/glycogen phosphorylase"/>
    <property type="match status" value="1"/>
</dbReference>
<accession>A0A076FC18</accession>
<dbReference type="Pfam" id="PF00534">
    <property type="entry name" value="Glycos_transf_1"/>
    <property type="match status" value="1"/>
</dbReference>
<reference evidence="4" key="1">
    <citation type="journal article" date="2014" name="Genome Announc.">
        <title>Complete Genome Sequence of Campylobacter iguaniorum Strain 1485ET, Isolated from a Bearded Dragon (Pogona vitticeps).</title>
        <authorList>
            <person name="Gilbert M.J."/>
            <person name="Miller W.G."/>
            <person name="Yee E."/>
            <person name="Kik M."/>
            <person name="Wagenaar J.A."/>
            <person name="Duim B."/>
        </authorList>
    </citation>
    <scope>NUCLEOTIDE SEQUENCE [LARGE SCALE GENOMIC DNA]</scope>
    <source>
        <strain evidence="4">1485E</strain>
    </source>
</reference>
<dbReference type="AlphaFoldDB" id="A0A076FC18"/>
<dbReference type="Gene3D" id="3.40.50.2000">
    <property type="entry name" value="Glycogen Phosphorylase B"/>
    <property type="match status" value="2"/>
</dbReference>
<keyword evidence="4" id="KW-1185">Reference proteome</keyword>
<protein>
    <submittedName>
        <fullName evidence="3">Glycosyltransferase, family 1</fullName>
    </submittedName>
</protein>
<dbReference type="InterPro" id="IPR050194">
    <property type="entry name" value="Glycosyltransferase_grp1"/>
</dbReference>